<evidence type="ECO:0000313" key="2">
    <source>
        <dbReference type="EMBL" id="GFH07283.1"/>
    </source>
</evidence>
<dbReference type="Proteomes" id="UP000485058">
    <property type="component" value="Unassembled WGS sequence"/>
</dbReference>
<organism evidence="2 3">
    <name type="scientific">Haematococcus lacustris</name>
    <name type="common">Green alga</name>
    <name type="synonym">Haematococcus pluvialis</name>
    <dbReference type="NCBI Taxonomy" id="44745"/>
    <lineage>
        <taxon>Eukaryota</taxon>
        <taxon>Viridiplantae</taxon>
        <taxon>Chlorophyta</taxon>
        <taxon>core chlorophytes</taxon>
        <taxon>Chlorophyceae</taxon>
        <taxon>CS clade</taxon>
        <taxon>Chlamydomonadales</taxon>
        <taxon>Haematococcaceae</taxon>
        <taxon>Haematococcus</taxon>
    </lineage>
</organism>
<proteinExistence type="predicted"/>
<protein>
    <submittedName>
        <fullName evidence="2">Uncharacterized protein</fullName>
    </submittedName>
</protein>
<reference evidence="2 3" key="1">
    <citation type="submission" date="2020-02" db="EMBL/GenBank/DDBJ databases">
        <title>Draft genome sequence of Haematococcus lacustris strain NIES-144.</title>
        <authorList>
            <person name="Morimoto D."/>
            <person name="Nakagawa S."/>
            <person name="Yoshida T."/>
            <person name="Sawayama S."/>
        </authorList>
    </citation>
    <scope>NUCLEOTIDE SEQUENCE [LARGE SCALE GENOMIC DNA]</scope>
    <source>
        <strain evidence="2 3">NIES-144</strain>
    </source>
</reference>
<keyword evidence="3" id="KW-1185">Reference proteome</keyword>
<evidence type="ECO:0000256" key="1">
    <source>
        <dbReference type="SAM" id="MobiDB-lite"/>
    </source>
</evidence>
<feature type="compositionally biased region" description="Polar residues" evidence="1">
    <location>
        <begin position="114"/>
        <end position="131"/>
    </location>
</feature>
<dbReference type="AlphaFoldDB" id="A0A699YB52"/>
<name>A0A699YB52_HAELA</name>
<evidence type="ECO:0000313" key="3">
    <source>
        <dbReference type="Proteomes" id="UP000485058"/>
    </source>
</evidence>
<feature type="non-terminal residue" evidence="2">
    <location>
        <position position="131"/>
    </location>
</feature>
<dbReference type="EMBL" id="BLLF01000085">
    <property type="protein sequence ID" value="GFH07283.1"/>
    <property type="molecule type" value="Genomic_DNA"/>
</dbReference>
<comment type="caution">
    <text evidence="2">The sequence shown here is derived from an EMBL/GenBank/DDBJ whole genome shotgun (WGS) entry which is preliminary data.</text>
</comment>
<feature type="region of interest" description="Disordered" evidence="1">
    <location>
        <begin position="107"/>
        <end position="131"/>
    </location>
</feature>
<gene>
    <name evidence="2" type="ORF">HaLaN_02065</name>
</gene>
<accession>A0A699YB52</accession>
<sequence length="131" mass="12962">MACIKLLVAVRNESVVATARGAGARQQVHHLHIAMLQHLPGALAAALATSLEAAAAALGALPMTALCSAGSQPLSPPLGPPLAGNNMAQGCVGLGIVEDDVFGSANDGDAEAIQSASSTRHSTSPDSGCSR</sequence>